<keyword evidence="6 7" id="KW-0472">Membrane</keyword>
<dbReference type="Proteomes" id="UP000317422">
    <property type="component" value="Unassembled WGS sequence"/>
</dbReference>
<dbReference type="InterPro" id="IPR002033">
    <property type="entry name" value="TatC"/>
</dbReference>
<dbReference type="GO" id="GO:0065002">
    <property type="term" value="P:intracellular protein transmembrane transport"/>
    <property type="evidence" value="ECO:0007669"/>
    <property type="project" value="TreeGrafter"/>
</dbReference>
<evidence type="ECO:0000256" key="7">
    <source>
        <dbReference type="HAMAP-Rule" id="MF_00902"/>
    </source>
</evidence>
<name>A0A543NIU8_9ACTN</name>
<feature type="region of interest" description="Disordered" evidence="8">
    <location>
        <begin position="260"/>
        <end position="284"/>
    </location>
</feature>
<keyword evidence="3 7" id="KW-0653">Protein transport</keyword>
<evidence type="ECO:0000256" key="2">
    <source>
        <dbReference type="ARBA" id="ARBA00022692"/>
    </source>
</evidence>
<keyword evidence="7" id="KW-1003">Cell membrane</keyword>
<evidence type="ECO:0000313" key="10">
    <source>
        <dbReference type="Proteomes" id="UP000317422"/>
    </source>
</evidence>
<evidence type="ECO:0000256" key="3">
    <source>
        <dbReference type="ARBA" id="ARBA00022927"/>
    </source>
</evidence>
<feature type="compositionally biased region" description="Basic and acidic residues" evidence="8">
    <location>
        <begin position="273"/>
        <end position="284"/>
    </location>
</feature>
<evidence type="ECO:0000313" key="9">
    <source>
        <dbReference type="EMBL" id="TQN31773.1"/>
    </source>
</evidence>
<organism evidence="9 10">
    <name type="scientific">Haloactinospora alba</name>
    <dbReference type="NCBI Taxonomy" id="405555"/>
    <lineage>
        <taxon>Bacteria</taxon>
        <taxon>Bacillati</taxon>
        <taxon>Actinomycetota</taxon>
        <taxon>Actinomycetes</taxon>
        <taxon>Streptosporangiales</taxon>
        <taxon>Nocardiopsidaceae</taxon>
        <taxon>Haloactinospora</taxon>
    </lineage>
</organism>
<keyword evidence="7" id="KW-0813">Transport</keyword>
<dbReference type="EMBL" id="VFQC01000001">
    <property type="protein sequence ID" value="TQN31773.1"/>
    <property type="molecule type" value="Genomic_DNA"/>
</dbReference>
<dbReference type="PRINTS" id="PR01840">
    <property type="entry name" value="TATCFAMILY"/>
</dbReference>
<keyword evidence="10" id="KW-1185">Reference proteome</keyword>
<feature type="transmembrane region" description="Helical" evidence="7">
    <location>
        <begin position="29"/>
        <end position="47"/>
    </location>
</feature>
<feature type="transmembrane region" description="Helical" evidence="7">
    <location>
        <begin position="230"/>
        <end position="249"/>
    </location>
</feature>
<dbReference type="PANTHER" id="PTHR30371:SF0">
    <property type="entry name" value="SEC-INDEPENDENT PROTEIN TRANSLOCASE PROTEIN TATC, CHLOROPLASTIC-RELATED"/>
    <property type="match status" value="1"/>
</dbReference>
<comment type="caution">
    <text evidence="9">The sequence shown here is derived from an EMBL/GenBank/DDBJ whole genome shotgun (WGS) entry which is preliminary data.</text>
</comment>
<evidence type="ECO:0000256" key="4">
    <source>
        <dbReference type="ARBA" id="ARBA00022989"/>
    </source>
</evidence>
<evidence type="ECO:0000256" key="6">
    <source>
        <dbReference type="ARBA" id="ARBA00023136"/>
    </source>
</evidence>
<keyword evidence="4 7" id="KW-1133">Transmembrane helix</keyword>
<keyword evidence="2 7" id="KW-0812">Transmembrane</keyword>
<proteinExistence type="inferred from homology"/>
<evidence type="ECO:0000256" key="5">
    <source>
        <dbReference type="ARBA" id="ARBA00023010"/>
    </source>
</evidence>
<comment type="function">
    <text evidence="7">Part of the twin-arginine translocation (Tat) system that transports large folded proteins containing a characteristic twin-arginine motif in their signal peptide across membranes. Together with TatB, TatC is part of a receptor directly interacting with Tat signal peptides.</text>
</comment>
<dbReference type="NCBIfam" id="TIGR00945">
    <property type="entry name" value="tatC"/>
    <property type="match status" value="1"/>
</dbReference>
<feature type="transmembrane region" description="Helical" evidence="7">
    <location>
        <begin position="123"/>
        <end position="148"/>
    </location>
</feature>
<feature type="transmembrane region" description="Helical" evidence="7">
    <location>
        <begin position="89"/>
        <end position="111"/>
    </location>
</feature>
<evidence type="ECO:0000256" key="8">
    <source>
        <dbReference type="SAM" id="MobiDB-lite"/>
    </source>
</evidence>
<comment type="similarity">
    <text evidence="7">Belongs to the TatC family.</text>
</comment>
<sequence>MQRRRQQEKPDSEGRMSFMGHMRELRDRLVKALIFIALGTVVGYFVYEPVWEVLKAPYCSLPEAREIDGESCSLIFTGMFDAFFLAFKVWLIVGILVSSPFWLYQLWAFLLPALNGREKKYTYLFVPVAAVLFTVGAALAYAITDLAMQVLFGFAPPDALPTITITNYLSYMMLMMVVFGIGFVVPLLVAVLNVLGVVTHAALARWRRMIIFGAFVAAAVATPAEPLSMLALAVPVILLFEAAELFCFLNDRRRRNNDPLAGLSDDEISPLEETEHASPDGHKS</sequence>
<feature type="transmembrane region" description="Helical" evidence="7">
    <location>
        <begin position="168"/>
        <end position="194"/>
    </location>
</feature>
<feature type="transmembrane region" description="Helical" evidence="7">
    <location>
        <begin position="206"/>
        <end position="224"/>
    </location>
</feature>
<dbReference type="GO" id="GO:0043953">
    <property type="term" value="P:protein transport by the Tat complex"/>
    <property type="evidence" value="ECO:0007669"/>
    <property type="project" value="UniProtKB-UniRule"/>
</dbReference>
<dbReference type="GO" id="GO:0009977">
    <property type="term" value="F:proton motive force dependent protein transmembrane transporter activity"/>
    <property type="evidence" value="ECO:0007669"/>
    <property type="project" value="TreeGrafter"/>
</dbReference>
<reference evidence="9 10" key="1">
    <citation type="submission" date="2019-06" db="EMBL/GenBank/DDBJ databases">
        <title>Sequencing the genomes of 1000 actinobacteria strains.</title>
        <authorList>
            <person name="Klenk H.-P."/>
        </authorList>
    </citation>
    <scope>NUCLEOTIDE SEQUENCE [LARGE SCALE GENOMIC DNA]</scope>
    <source>
        <strain evidence="9 10">DSM 45015</strain>
    </source>
</reference>
<gene>
    <name evidence="7" type="primary">tatC</name>
    <name evidence="9" type="ORF">FHX37_1694</name>
</gene>
<keyword evidence="5 7" id="KW-0811">Translocation</keyword>
<evidence type="ECO:0000256" key="1">
    <source>
        <dbReference type="ARBA" id="ARBA00004141"/>
    </source>
</evidence>
<dbReference type="PANTHER" id="PTHR30371">
    <property type="entry name" value="SEC-INDEPENDENT PROTEIN TRANSLOCASE PROTEIN TATC"/>
    <property type="match status" value="1"/>
</dbReference>
<comment type="subcellular location">
    <subcellularLocation>
        <location evidence="7">Cell membrane</location>
        <topology evidence="7">Multi-pass membrane protein</topology>
    </subcellularLocation>
    <subcellularLocation>
        <location evidence="1">Membrane</location>
        <topology evidence="1">Multi-pass membrane protein</topology>
    </subcellularLocation>
</comment>
<dbReference type="GO" id="GO:0033281">
    <property type="term" value="C:TAT protein transport complex"/>
    <property type="evidence" value="ECO:0007669"/>
    <property type="project" value="UniProtKB-UniRule"/>
</dbReference>
<dbReference type="AlphaFoldDB" id="A0A543NIU8"/>
<dbReference type="HAMAP" id="MF_00902">
    <property type="entry name" value="TatC"/>
    <property type="match status" value="1"/>
</dbReference>
<protein>
    <recommendedName>
        <fullName evidence="7">Sec-independent protein translocase protein TatC</fullName>
    </recommendedName>
</protein>
<comment type="subunit">
    <text evidence="7">The Tat system comprises two distinct complexes: a TatABC complex, containing multiple copies of TatA, TatB and TatC subunits, and a separate TatA complex, containing only TatA subunits. Substrates initially bind to the TatABC complex, which probably triggers association of the separate TatA complex to form the active translocon.</text>
</comment>
<dbReference type="Pfam" id="PF00902">
    <property type="entry name" value="TatC"/>
    <property type="match status" value="1"/>
</dbReference>
<accession>A0A543NIU8</accession>